<proteinExistence type="predicted"/>
<gene>
    <name evidence="2" type="ORF">SAMN04489751_1818</name>
</gene>
<protein>
    <submittedName>
        <fullName evidence="2">Uncharacterized protein</fullName>
    </submittedName>
</protein>
<feature type="transmembrane region" description="Helical" evidence="1">
    <location>
        <begin position="44"/>
        <end position="67"/>
    </location>
</feature>
<accession>A0A1H1RHS7</accession>
<dbReference type="Proteomes" id="UP000199700">
    <property type="component" value="Chromosome"/>
</dbReference>
<sequence>MTKLLLIGGTALVVLGGLLAGGGWFLNTFTGEPADADIGAGIMVLAGFTIAGLGALVLVAGAIAAGIRPIKRRART</sequence>
<reference evidence="2" key="1">
    <citation type="submission" date="2016-10" db="EMBL/GenBank/DDBJ databases">
        <authorList>
            <person name="Varghese N."/>
            <person name="Submissions S."/>
        </authorList>
    </citation>
    <scope>NUCLEOTIDE SEQUENCE [LARGE SCALE GENOMIC DNA]</scope>
    <source>
        <strain evidence="2">DSM 22082</strain>
    </source>
</reference>
<keyword evidence="1" id="KW-0472">Membrane</keyword>
<evidence type="ECO:0000256" key="1">
    <source>
        <dbReference type="SAM" id="Phobius"/>
    </source>
</evidence>
<dbReference type="AlphaFoldDB" id="A0A1H1RHS7"/>
<organism evidence="2 3">
    <name type="scientific">Brevibacterium sandarakinum</name>
    <dbReference type="NCBI Taxonomy" id="629680"/>
    <lineage>
        <taxon>Bacteria</taxon>
        <taxon>Bacillati</taxon>
        <taxon>Actinomycetota</taxon>
        <taxon>Actinomycetes</taxon>
        <taxon>Micrococcales</taxon>
        <taxon>Brevibacteriaceae</taxon>
        <taxon>Brevibacterium</taxon>
    </lineage>
</organism>
<dbReference type="STRING" id="629680.SAMN04489751_1818"/>
<dbReference type="EMBL" id="LT629739">
    <property type="protein sequence ID" value="SDS35294.1"/>
    <property type="molecule type" value="Genomic_DNA"/>
</dbReference>
<keyword evidence="1" id="KW-1133">Transmembrane helix</keyword>
<keyword evidence="1" id="KW-0812">Transmembrane</keyword>
<evidence type="ECO:0000313" key="2">
    <source>
        <dbReference type="EMBL" id="SDS35294.1"/>
    </source>
</evidence>
<dbReference type="RefSeq" id="WP_092104982.1">
    <property type="nucleotide sequence ID" value="NZ_LT629739.1"/>
</dbReference>
<evidence type="ECO:0000313" key="3">
    <source>
        <dbReference type="Proteomes" id="UP000199700"/>
    </source>
</evidence>
<keyword evidence="3" id="KW-1185">Reference proteome</keyword>
<name>A0A1H1RHS7_BRESA</name>